<evidence type="ECO:0000313" key="7">
    <source>
        <dbReference type="EMBL" id="GCD98112.1"/>
    </source>
</evidence>
<evidence type="ECO:0000256" key="5">
    <source>
        <dbReference type="ARBA" id="ARBA00023002"/>
    </source>
</evidence>
<evidence type="ECO:0000256" key="3">
    <source>
        <dbReference type="ARBA" id="ARBA00022630"/>
    </source>
</evidence>
<dbReference type="OrthoDB" id="9775082at2"/>
<keyword evidence="4" id="KW-0274">FAD</keyword>
<protein>
    <submittedName>
        <fullName evidence="7">Oxidoreductase</fullName>
    </submittedName>
</protein>
<comment type="similarity">
    <text evidence="2">Belongs to the oxygen-dependent FAD-linked oxidoreductase family.</text>
</comment>
<dbReference type="InterPro" id="IPR016167">
    <property type="entry name" value="FAD-bd_PCMH_sub1"/>
</dbReference>
<evidence type="ECO:0000259" key="6">
    <source>
        <dbReference type="PROSITE" id="PS51387"/>
    </source>
</evidence>
<dbReference type="InterPro" id="IPR016169">
    <property type="entry name" value="FAD-bd_PCMH_sub2"/>
</dbReference>
<keyword evidence="3" id="KW-0285">Flavoprotein</keyword>
<reference evidence="7 8" key="1">
    <citation type="submission" date="2018-12" db="EMBL/GenBank/DDBJ databases">
        <title>Draft genome sequence of Embleya hyalina NBRC 13850T.</title>
        <authorList>
            <person name="Komaki H."/>
            <person name="Hosoyama A."/>
            <person name="Kimura A."/>
            <person name="Ichikawa N."/>
            <person name="Tamura T."/>
        </authorList>
    </citation>
    <scope>NUCLEOTIDE SEQUENCE [LARGE SCALE GENOMIC DNA]</scope>
    <source>
        <strain evidence="7 8">NBRC 13850</strain>
    </source>
</reference>
<dbReference type="InterPro" id="IPR006093">
    <property type="entry name" value="Oxy_OxRdtase_FAD_BS"/>
</dbReference>
<comment type="caution">
    <text evidence="7">The sequence shown here is derived from an EMBL/GenBank/DDBJ whole genome shotgun (WGS) entry which is preliminary data.</text>
</comment>
<dbReference type="SUPFAM" id="SSF56176">
    <property type="entry name" value="FAD-binding/transporter-associated domain-like"/>
    <property type="match status" value="1"/>
</dbReference>
<feature type="domain" description="FAD-binding PCMH-type" evidence="6">
    <location>
        <begin position="51"/>
        <end position="219"/>
    </location>
</feature>
<dbReference type="AlphaFoldDB" id="A0A401YU44"/>
<keyword evidence="5" id="KW-0560">Oxidoreductase</keyword>
<dbReference type="InterPro" id="IPR050416">
    <property type="entry name" value="FAD-linked_Oxidoreductase"/>
</dbReference>
<gene>
    <name evidence="7" type="ORF">EHYA_05812</name>
</gene>
<dbReference type="Pfam" id="PF01565">
    <property type="entry name" value="FAD_binding_4"/>
    <property type="match status" value="1"/>
</dbReference>
<dbReference type="EMBL" id="BIFH01000026">
    <property type="protein sequence ID" value="GCD98112.1"/>
    <property type="molecule type" value="Genomic_DNA"/>
</dbReference>
<accession>A0A401YU44</accession>
<dbReference type="InterPro" id="IPR006094">
    <property type="entry name" value="Oxid_FAD_bind_N"/>
</dbReference>
<organism evidence="7 8">
    <name type="scientific">Embleya hyalina</name>
    <dbReference type="NCBI Taxonomy" id="516124"/>
    <lineage>
        <taxon>Bacteria</taxon>
        <taxon>Bacillati</taxon>
        <taxon>Actinomycetota</taxon>
        <taxon>Actinomycetes</taxon>
        <taxon>Kitasatosporales</taxon>
        <taxon>Streptomycetaceae</taxon>
        <taxon>Embleya</taxon>
    </lineage>
</organism>
<dbReference type="PANTHER" id="PTHR42973">
    <property type="entry name" value="BINDING OXIDOREDUCTASE, PUTATIVE (AFU_ORTHOLOGUE AFUA_1G17690)-RELATED"/>
    <property type="match status" value="1"/>
</dbReference>
<sequence>MPATNAPSPAPEHDPEFAVAVKALNTRLTGAALTPDDPGYDTERTGFQTAFRQRPALIVAAASAEDVRLAVEFARTHALRVSVQATGHAPADAAPGGLLISTRRMAEVHVDPAARSARAQAGARWAAVVAASTPHGLAPLNGSAPHVGVVAYTLGGGLSLLAREYGYAADHVRAIDVVTADATLRHVTAESDPDLFWALRGGRDNFGIVTSIEVDLVPVARVYGGSLIFDADLVEAATAAYLAWTETVPEEVTSSILFIGLPDIEHVPPPLRGRHTAAIKIVYSGDAADGERLVAPLRAIGPRLVDNLADLPYAESHTIHADPTYPHAYLGDNVLVRDLDAAVVGKVYELTGPEAPMMVVHEVRHLGGALSRQPSVPNAVGGRDAGYIVRVVAMVEGPGPDAARALLADVHAVLDPLSVGRNLNFVYGDGVPSDPDRVASMYDPRSWTRLRELKAAHDPGNLFTGNHNIAPADAS</sequence>
<dbReference type="InterPro" id="IPR016166">
    <property type="entry name" value="FAD-bd_PCMH"/>
</dbReference>
<dbReference type="InterPro" id="IPR036318">
    <property type="entry name" value="FAD-bd_PCMH-like_sf"/>
</dbReference>
<keyword evidence="8" id="KW-1185">Reference proteome</keyword>
<dbReference type="RefSeq" id="WP_126640032.1">
    <property type="nucleotide sequence ID" value="NZ_BIFH01000026.1"/>
</dbReference>
<dbReference type="PROSITE" id="PS51387">
    <property type="entry name" value="FAD_PCMH"/>
    <property type="match status" value="1"/>
</dbReference>
<evidence type="ECO:0000313" key="8">
    <source>
        <dbReference type="Proteomes" id="UP000286931"/>
    </source>
</evidence>
<dbReference type="PROSITE" id="PS00862">
    <property type="entry name" value="OX2_COVAL_FAD"/>
    <property type="match status" value="1"/>
</dbReference>
<dbReference type="Gene3D" id="3.40.462.20">
    <property type="match status" value="1"/>
</dbReference>
<evidence type="ECO:0000256" key="4">
    <source>
        <dbReference type="ARBA" id="ARBA00022827"/>
    </source>
</evidence>
<dbReference type="Proteomes" id="UP000286931">
    <property type="component" value="Unassembled WGS sequence"/>
</dbReference>
<evidence type="ECO:0000256" key="2">
    <source>
        <dbReference type="ARBA" id="ARBA00005466"/>
    </source>
</evidence>
<evidence type="ECO:0000256" key="1">
    <source>
        <dbReference type="ARBA" id="ARBA00001974"/>
    </source>
</evidence>
<dbReference type="GO" id="GO:0071949">
    <property type="term" value="F:FAD binding"/>
    <property type="evidence" value="ECO:0007669"/>
    <property type="project" value="InterPro"/>
</dbReference>
<dbReference type="PANTHER" id="PTHR42973:SF39">
    <property type="entry name" value="FAD-BINDING PCMH-TYPE DOMAIN-CONTAINING PROTEIN"/>
    <property type="match status" value="1"/>
</dbReference>
<comment type="cofactor">
    <cofactor evidence="1">
        <name>FAD</name>
        <dbReference type="ChEBI" id="CHEBI:57692"/>
    </cofactor>
</comment>
<dbReference type="Gene3D" id="3.30.43.10">
    <property type="entry name" value="Uridine Diphospho-n-acetylenolpyruvylglucosamine Reductase, domain 2"/>
    <property type="match status" value="1"/>
</dbReference>
<dbReference type="GO" id="GO:0016491">
    <property type="term" value="F:oxidoreductase activity"/>
    <property type="evidence" value="ECO:0007669"/>
    <property type="project" value="UniProtKB-KW"/>
</dbReference>
<name>A0A401YU44_9ACTN</name>
<proteinExistence type="inferred from homology"/>
<dbReference type="Gene3D" id="3.30.465.10">
    <property type="match status" value="1"/>
</dbReference>